<dbReference type="OrthoDB" id="5530243at2759"/>
<feature type="compositionally biased region" description="Low complexity" evidence="1">
    <location>
        <begin position="70"/>
        <end position="86"/>
    </location>
</feature>
<accession>A0A6A6TP83</accession>
<dbReference type="GO" id="GO:0000171">
    <property type="term" value="F:ribonuclease MRP activity"/>
    <property type="evidence" value="ECO:0007669"/>
    <property type="project" value="TreeGrafter"/>
</dbReference>
<dbReference type="GO" id="GO:0005655">
    <property type="term" value="C:nucleolar ribonuclease P complex"/>
    <property type="evidence" value="ECO:0007669"/>
    <property type="project" value="InterPro"/>
</dbReference>
<dbReference type="GO" id="GO:0000294">
    <property type="term" value="P:nuclear-transcribed mRNA catabolic process, RNase MRP-dependent"/>
    <property type="evidence" value="ECO:0007669"/>
    <property type="project" value="TreeGrafter"/>
</dbReference>
<reference evidence="3" key="1">
    <citation type="journal article" date="2020" name="Stud. Mycol.">
        <title>101 Dothideomycetes genomes: a test case for predicting lifestyles and emergence of pathogens.</title>
        <authorList>
            <person name="Haridas S."/>
            <person name="Albert R."/>
            <person name="Binder M."/>
            <person name="Bloem J."/>
            <person name="Labutti K."/>
            <person name="Salamov A."/>
            <person name="Andreopoulos B."/>
            <person name="Baker S."/>
            <person name="Barry K."/>
            <person name="Bills G."/>
            <person name="Bluhm B."/>
            <person name="Cannon C."/>
            <person name="Castanera R."/>
            <person name="Culley D."/>
            <person name="Daum C."/>
            <person name="Ezra D."/>
            <person name="Gonzalez J."/>
            <person name="Henrissat B."/>
            <person name="Kuo A."/>
            <person name="Liang C."/>
            <person name="Lipzen A."/>
            <person name="Lutzoni F."/>
            <person name="Magnuson J."/>
            <person name="Mondo S."/>
            <person name="Nolan M."/>
            <person name="Ohm R."/>
            <person name="Pangilinan J."/>
            <person name="Park H.-J."/>
            <person name="Ramirez L."/>
            <person name="Alfaro M."/>
            <person name="Sun H."/>
            <person name="Tritt A."/>
            <person name="Yoshinaga Y."/>
            <person name="Zwiers L.-H."/>
            <person name="Turgeon B."/>
            <person name="Goodwin S."/>
            <person name="Spatafora J."/>
            <person name="Crous P."/>
            <person name="Grigoriev I."/>
        </authorList>
    </citation>
    <scope>NUCLEOTIDE SEQUENCE</scope>
    <source>
        <strain evidence="3">CBS 122681</strain>
    </source>
</reference>
<feature type="domain" description="Ribonucleases P/MRP subunit Pop8-like" evidence="2">
    <location>
        <begin position="95"/>
        <end position="158"/>
    </location>
</feature>
<dbReference type="Proteomes" id="UP000799324">
    <property type="component" value="Unassembled WGS sequence"/>
</dbReference>
<feature type="region of interest" description="Disordered" evidence="1">
    <location>
        <begin position="70"/>
        <end position="105"/>
    </location>
</feature>
<evidence type="ECO:0000259" key="2">
    <source>
        <dbReference type="Pfam" id="PF20976"/>
    </source>
</evidence>
<feature type="compositionally biased region" description="Polar residues" evidence="1">
    <location>
        <begin position="95"/>
        <end position="105"/>
    </location>
</feature>
<evidence type="ECO:0000256" key="1">
    <source>
        <dbReference type="SAM" id="MobiDB-lite"/>
    </source>
</evidence>
<dbReference type="GO" id="GO:0004526">
    <property type="term" value="F:ribonuclease P activity"/>
    <property type="evidence" value="ECO:0007669"/>
    <property type="project" value="TreeGrafter"/>
</dbReference>
<feature type="compositionally biased region" description="Polar residues" evidence="1">
    <location>
        <begin position="7"/>
        <end position="20"/>
    </location>
</feature>
<dbReference type="EMBL" id="MU004297">
    <property type="protein sequence ID" value="KAF2660753.1"/>
    <property type="molecule type" value="Genomic_DNA"/>
</dbReference>
<dbReference type="InterPro" id="IPR020347">
    <property type="entry name" value="Pop8"/>
</dbReference>
<organism evidence="3 4">
    <name type="scientific">Lophiostoma macrostomum CBS 122681</name>
    <dbReference type="NCBI Taxonomy" id="1314788"/>
    <lineage>
        <taxon>Eukaryota</taxon>
        <taxon>Fungi</taxon>
        <taxon>Dikarya</taxon>
        <taxon>Ascomycota</taxon>
        <taxon>Pezizomycotina</taxon>
        <taxon>Dothideomycetes</taxon>
        <taxon>Pleosporomycetidae</taxon>
        <taxon>Pleosporales</taxon>
        <taxon>Lophiostomataceae</taxon>
        <taxon>Lophiostoma</taxon>
    </lineage>
</organism>
<name>A0A6A6TP83_9PLEO</name>
<gene>
    <name evidence="3" type="ORF">K491DRAFT_588492</name>
</gene>
<evidence type="ECO:0000313" key="4">
    <source>
        <dbReference type="Proteomes" id="UP000799324"/>
    </source>
</evidence>
<dbReference type="Pfam" id="PF20976">
    <property type="entry name" value="Pop8"/>
    <property type="match status" value="1"/>
</dbReference>
<protein>
    <recommendedName>
        <fullName evidence="2">Ribonucleases P/MRP subunit Pop8-like domain-containing protein</fullName>
    </recommendedName>
</protein>
<dbReference type="PANTHER" id="PTHR28173">
    <property type="entry name" value="RIBONUCLEASES P/MRP PROTEIN SUBUNIT POP8"/>
    <property type="match status" value="1"/>
</dbReference>
<dbReference type="GO" id="GO:0034965">
    <property type="term" value="P:intronic box C/D snoRNA processing"/>
    <property type="evidence" value="ECO:0007669"/>
    <property type="project" value="TreeGrafter"/>
</dbReference>
<evidence type="ECO:0000313" key="3">
    <source>
        <dbReference type="EMBL" id="KAF2660753.1"/>
    </source>
</evidence>
<dbReference type="GO" id="GO:0008033">
    <property type="term" value="P:tRNA processing"/>
    <property type="evidence" value="ECO:0007669"/>
    <property type="project" value="InterPro"/>
</dbReference>
<dbReference type="InterPro" id="IPR049128">
    <property type="entry name" value="Pop8-like_dom"/>
</dbReference>
<feature type="region of interest" description="Disordered" evidence="1">
    <location>
        <begin position="1"/>
        <end position="49"/>
    </location>
</feature>
<dbReference type="GO" id="GO:0000172">
    <property type="term" value="C:ribonuclease MRP complex"/>
    <property type="evidence" value="ECO:0007669"/>
    <property type="project" value="InterPro"/>
</dbReference>
<proteinExistence type="predicted"/>
<keyword evidence="4" id="KW-1185">Reference proteome</keyword>
<dbReference type="PANTHER" id="PTHR28173:SF1">
    <property type="entry name" value="RIBONUCLEASES P_MRP PROTEIN SUBUNIT POP8"/>
    <property type="match status" value="1"/>
</dbReference>
<sequence length="206" mass="21535">MAPIPSAQPSSHVANPENENPPTATAPDPTPASPPSKKRKRKEKPHILHTATFKKPTWTYLHIELVTPDSTVSTSTSTPHTEPAPTQSSHPPPTQNSHTTPSLDPVTISTLLTPALSSFLGLTGSAIPLDILKTAGRHVWLRVARQDARAVQAGLAGWIGQCEGALVPGVVEKGRVRVAWRVNGVSGVLGGLVAEGEGGGGDLFEG</sequence>
<dbReference type="AlphaFoldDB" id="A0A6A6TP83"/>